<feature type="region of interest" description="Disordered" evidence="1">
    <location>
        <begin position="474"/>
        <end position="507"/>
    </location>
</feature>
<dbReference type="Proteomes" id="UP000002358">
    <property type="component" value="Chromosome 3"/>
</dbReference>
<feature type="compositionally biased region" description="Pro residues" evidence="1">
    <location>
        <begin position="19"/>
        <end position="31"/>
    </location>
</feature>
<dbReference type="KEGG" id="nvi:100679236"/>
<dbReference type="OrthoDB" id="6107953at2759"/>
<accession>A0A7M7Q970</accession>
<dbReference type="InParanoid" id="A0A7M7Q970"/>
<feature type="compositionally biased region" description="Polar residues" evidence="1">
    <location>
        <begin position="474"/>
        <end position="503"/>
    </location>
</feature>
<feature type="region of interest" description="Disordered" evidence="1">
    <location>
        <begin position="1"/>
        <end position="296"/>
    </location>
</feature>
<feature type="compositionally biased region" description="Low complexity" evidence="1">
    <location>
        <begin position="7"/>
        <end position="18"/>
    </location>
</feature>
<feature type="compositionally biased region" description="Basic and acidic residues" evidence="1">
    <location>
        <begin position="222"/>
        <end position="232"/>
    </location>
</feature>
<feature type="compositionally biased region" description="Polar residues" evidence="1">
    <location>
        <begin position="148"/>
        <end position="162"/>
    </location>
</feature>
<protein>
    <submittedName>
        <fullName evidence="2">Uncharacterized protein</fullName>
    </submittedName>
</protein>
<sequence length="555" mass="60949">MNPQDYPGSPEAPASGFPAAPPPPPPPPAPGQVPALRISTASELGPRRPAALNAGGQDPYEPPAAIQNAMMTKDKKPFTYTPGMGGKLDLSQIRSPRMARRVAKNANDEGIEGPPKSSLAQEPRSPGTPNPQMYSCPQVAVPVFPQGMPQQPAVNPRNSTLARSPPVIERVQSEQPAPRPLVKVETKIQPVANSPDTPTPPTSPTQVTLAKAPTPWMQKQAKQQEELPEWAKRSSLNRQDSSSSGQSDSPQQQPAQLPRQIVVVSSPRQPAQPQYQQQTRPVRQESERAVPVRIEDRPSVFAAMNEPGHHQLMNTTPHHQSRWGNPVGMSAAPPAVQQNQGGAYIVPIQVDGQQQYQNSLSSPTNANHNPMQYQPNRNVQRVQVQPVYNQQPEPGPVQSKSFKVLQKITDTDPDQIDGEQLRKLQLTEDDRFLMNKFKEQVDGDGTYLHKEEDPRYRGAAIPSRAFRYLQNMTDSGDGSNVNSTPRPVNSAVRKQQNRNSNSFDEVPIPVQHIPASQQQVQEPKKYMGGAIPSRSFRILQAMTAPESIGPDVTDY</sequence>
<name>A0A7M7Q970_NASVI</name>
<feature type="compositionally biased region" description="Low complexity" evidence="1">
    <location>
        <begin position="239"/>
        <end position="256"/>
    </location>
</feature>
<dbReference type="RefSeq" id="XP_031783758.1">
    <property type="nucleotide sequence ID" value="XM_031927898.2"/>
</dbReference>
<keyword evidence="3" id="KW-1185">Reference proteome</keyword>
<evidence type="ECO:0000313" key="2">
    <source>
        <dbReference type="EnsemblMetazoa" id="XP_031783758"/>
    </source>
</evidence>
<dbReference type="EnsemblMetazoa" id="XM_031927898">
    <property type="protein sequence ID" value="XP_031783758"/>
    <property type="gene ID" value="LOC100679236"/>
</dbReference>
<proteinExistence type="predicted"/>
<evidence type="ECO:0000256" key="1">
    <source>
        <dbReference type="SAM" id="MobiDB-lite"/>
    </source>
</evidence>
<feature type="compositionally biased region" description="Basic and acidic residues" evidence="1">
    <location>
        <begin position="282"/>
        <end position="296"/>
    </location>
</feature>
<dbReference type="AlphaFoldDB" id="A0A7M7Q970"/>
<evidence type="ECO:0000313" key="3">
    <source>
        <dbReference type="Proteomes" id="UP000002358"/>
    </source>
</evidence>
<organism evidence="2 3">
    <name type="scientific">Nasonia vitripennis</name>
    <name type="common">Parasitic wasp</name>
    <dbReference type="NCBI Taxonomy" id="7425"/>
    <lineage>
        <taxon>Eukaryota</taxon>
        <taxon>Metazoa</taxon>
        <taxon>Ecdysozoa</taxon>
        <taxon>Arthropoda</taxon>
        <taxon>Hexapoda</taxon>
        <taxon>Insecta</taxon>
        <taxon>Pterygota</taxon>
        <taxon>Neoptera</taxon>
        <taxon>Endopterygota</taxon>
        <taxon>Hymenoptera</taxon>
        <taxon>Apocrita</taxon>
        <taxon>Proctotrupomorpha</taxon>
        <taxon>Chalcidoidea</taxon>
        <taxon>Pteromalidae</taxon>
        <taxon>Pteromalinae</taxon>
        <taxon>Nasonia</taxon>
    </lineage>
</organism>
<dbReference type="GeneID" id="100679236"/>
<feature type="compositionally biased region" description="Low complexity" evidence="1">
    <location>
        <begin position="267"/>
        <end position="281"/>
    </location>
</feature>
<reference evidence="2" key="1">
    <citation type="submission" date="2021-01" db="UniProtKB">
        <authorList>
            <consortium name="EnsemblMetazoa"/>
        </authorList>
    </citation>
    <scope>IDENTIFICATION</scope>
</reference>